<protein>
    <recommendedName>
        <fullName evidence="4">Lipoprotein</fullName>
    </recommendedName>
</protein>
<evidence type="ECO:0000256" key="1">
    <source>
        <dbReference type="SAM" id="SignalP"/>
    </source>
</evidence>
<keyword evidence="3" id="KW-1185">Reference proteome</keyword>
<organism evidence="2 3">
    <name type="scientific">Hymenobacter daecheongensis DSM 21074</name>
    <dbReference type="NCBI Taxonomy" id="1121955"/>
    <lineage>
        <taxon>Bacteria</taxon>
        <taxon>Pseudomonadati</taxon>
        <taxon>Bacteroidota</taxon>
        <taxon>Cytophagia</taxon>
        <taxon>Cytophagales</taxon>
        <taxon>Hymenobacteraceae</taxon>
        <taxon>Hymenobacter</taxon>
    </lineage>
</organism>
<feature type="chain" id="PRO_5009919175" description="Lipoprotein" evidence="1">
    <location>
        <begin position="19"/>
        <end position="149"/>
    </location>
</feature>
<dbReference type="EMBL" id="FQYN01000009">
    <property type="protein sequence ID" value="SHJ68246.1"/>
    <property type="molecule type" value="Genomic_DNA"/>
</dbReference>
<evidence type="ECO:0000313" key="3">
    <source>
        <dbReference type="Proteomes" id="UP000184418"/>
    </source>
</evidence>
<keyword evidence="1" id="KW-0732">Signal</keyword>
<dbReference type="PROSITE" id="PS51257">
    <property type="entry name" value="PROKAR_LIPOPROTEIN"/>
    <property type="match status" value="1"/>
</dbReference>
<gene>
    <name evidence="2" type="ORF">SAMN02745146_3689</name>
</gene>
<reference evidence="2 3" key="1">
    <citation type="submission" date="2016-11" db="EMBL/GenBank/DDBJ databases">
        <authorList>
            <person name="Jaros S."/>
            <person name="Januszkiewicz K."/>
            <person name="Wedrychowicz H."/>
        </authorList>
    </citation>
    <scope>NUCLEOTIDE SEQUENCE [LARGE SCALE GENOMIC DNA]</scope>
    <source>
        <strain evidence="2 3">DSM 21074</strain>
    </source>
</reference>
<dbReference type="AlphaFoldDB" id="A0A1M6LAL7"/>
<dbReference type="STRING" id="1121955.SAMN02745146_3689"/>
<evidence type="ECO:0008006" key="4">
    <source>
        <dbReference type="Google" id="ProtNLM"/>
    </source>
</evidence>
<name>A0A1M6LAL7_9BACT</name>
<sequence>MKSLSFSALLLSAALLFSGCDDKPVAPSITAPASTTAITVGEDGAPPYVLNEVQIGLALYQSSRAQLEVSGKLNNGTPISFVFKQSSPSAAGTGKTDLVEATLNSNIATKQATGSTTRDAATNTVSGTFYCQFTNGLQVNGTITNLQLR</sequence>
<proteinExistence type="predicted"/>
<dbReference type="OrthoDB" id="886153at2"/>
<evidence type="ECO:0000313" key="2">
    <source>
        <dbReference type="EMBL" id="SHJ68246.1"/>
    </source>
</evidence>
<dbReference type="Proteomes" id="UP000184418">
    <property type="component" value="Unassembled WGS sequence"/>
</dbReference>
<accession>A0A1M6LAL7</accession>
<feature type="signal peptide" evidence="1">
    <location>
        <begin position="1"/>
        <end position="18"/>
    </location>
</feature>
<dbReference type="RefSeq" id="WP_143164232.1">
    <property type="nucleotide sequence ID" value="NZ_FQYN01000009.1"/>
</dbReference>